<feature type="transmembrane region" description="Helical" evidence="13">
    <location>
        <begin position="232"/>
        <end position="256"/>
    </location>
</feature>
<dbReference type="PATRIC" id="fig|861450.3.peg.1142"/>
<feature type="transmembrane region" description="Helical" evidence="13">
    <location>
        <begin position="399"/>
        <end position="418"/>
    </location>
</feature>
<dbReference type="Pfam" id="PF02386">
    <property type="entry name" value="TrkH"/>
    <property type="match status" value="1"/>
</dbReference>
<feature type="transmembrane region" description="Helical" evidence="13">
    <location>
        <begin position="424"/>
        <end position="445"/>
    </location>
</feature>
<keyword evidence="4" id="KW-1003">Cell membrane</keyword>
<evidence type="ECO:0000256" key="12">
    <source>
        <dbReference type="PIRSR" id="PIRSR006247-1"/>
    </source>
</evidence>
<feature type="transmembrane region" description="Helical" evidence="13">
    <location>
        <begin position="457"/>
        <end position="476"/>
    </location>
</feature>
<feature type="transmembrane region" description="Helical" evidence="13">
    <location>
        <begin position="276"/>
        <end position="295"/>
    </location>
</feature>
<dbReference type="InterPro" id="IPR004772">
    <property type="entry name" value="TrkH"/>
</dbReference>
<dbReference type="EMBL" id="AGCJ01000046">
    <property type="protein sequence ID" value="EHM40373.1"/>
    <property type="molecule type" value="Genomic_DNA"/>
</dbReference>
<comment type="subcellular location">
    <subcellularLocation>
        <location evidence="1">Cell inner membrane</location>
        <topology evidence="1">Multi-pass membrane protein</topology>
    </subcellularLocation>
</comment>
<feature type="transmembrane region" description="Helical" evidence="13">
    <location>
        <begin position="40"/>
        <end position="61"/>
    </location>
</feature>
<keyword evidence="9 13" id="KW-1133">Transmembrane helix</keyword>
<comment type="similarity">
    <text evidence="2">Belongs to the TrkH potassium transport family.</text>
</comment>
<keyword evidence="10" id="KW-0406">Ion transport</keyword>
<evidence type="ECO:0000256" key="3">
    <source>
        <dbReference type="ARBA" id="ARBA00022448"/>
    </source>
</evidence>
<dbReference type="GO" id="GO:0046872">
    <property type="term" value="F:metal ion binding"/>
    <property type="evidence" value="ECO:0007669"/>
    <property type="project" value="UniProtKB-KW"/>
</dbReference>
<keyword evidence="11 13" id="KW-0472">Membrane</keyword>
<feature type="binding site" evidence="12">
    <location>
        <position position="317"/>
    </location>
    <ligand>
        <name>K(+)</name>
        <dbReference type="ChEBI" id="CHEBI:29103"/>
    </ligand>
</feature>
<feature type="transmembrane region" description="Helical" evidence="13">
    <location>
        <begin position="333"/>
        <end position="352"/>
    </location>
</feature>
<evidence type="ECO:0000256" key="11">
    <source>
        <dbReference type="ARBA" id="ARBA00023136"/>
    </source>
</evidence>
<feature type="transmembrane region" description="Helical" evidence="13">
    <location>
        <begin position="135"/>
        <end position="152"/>
    </location>
</feature>
<evidence type="ECO:0000256" key="13">
    <source>
        <dbReference type="SAM" id="Phobius"/>
    </source>
</evidence>
<sequence>MGDHMNFKIVSLFLGRISLAETGVLLVPLFLGLWDGDGSAPVFVISIVCCFAAAAFFLSGGEARRQKLTAQEGIAITGLGWILATALGMVPYVAGDYLGFLDGIFESISGFTGTGATVISDLTGLPQSILLWRSMTHWLGGLGIVVIFIALLPESGQNSSYIYNAEAAGPTKERVLPRLQDMTKVLFEIYSTFTLLAFSVFLLCGMDFISALNHALSTVSAGGFSTYNESAAYFDNVAIEGWMTFFMILAGGNFGLYYRVYHKGFSVLRSNTEFKAYMLILLTATVLVLLDLMYAHELVFFDAARYAAFQVVSIETTGFVSADYDQWPTFSKIILLGLMLCGGCAGSTAAGLKVSRVVILIRSVKANILHLLYPKHVLEIHMNGYMLHENTLLRAGQYFFVYILFIALWALLLAWDGIEIFDAVGISVSTMGCVGPAFGITGATCTYAELSTFAKTVLCFSMLIGRLEIFTFLAMLRPGLWRGKNTW</sequence>
<keyword evidence="12" id="KW-0479">Metal-binding</keyword>
<reference evidence="14 15" key="1">
    <citation type="submission" date="2011-08" db="EMBL/GenBank/DDBJ databases">
        <authorList>
            <person name="Weinstock G."/>
            <person name="Sodergren E."/>
            <person name="Clifton S."/>
            <person name="Fulton L."/>
            <person name="Fulton B."/>
            <person name="Courtney L."/>
            <person name="Fronick C."/>
            <person name="Harrison M."/>
            <person name="Strong C."/>
            <person name="Farmer C."/>
            <person name="Delahaunty K."/>
            <person name="Markovic C."/>
            <person name="Hall O."/>
            <person name="Minx P."/>
            <person name="Tomlinson C."/>
            <person name="Mitreva M."/>
            <person name="Hou S."/>
            <person name="Chen J."/>
            <person name="Wollam A."/>
            <person name="Pepin K.H."/>
            <person name="Johnson M."/>
            <person name="Bhonagiri V."/>
            <person name="Zhang X."/>
            <person name="Suruliraj S."/>
            <person name="Warren W."/>
            <person name="Chinwalla A."/>
            <person name="Mardis E.R."/>
            <person name="Wilson R.K."/>
        </authorList>
    </citation>
    <scope>NUCLEOTIDE SEQUENCE [LARGE SCALE GENOMIC DNA]</scope>
    <source>
        <strain evidence="14 15">F0357</strain>
    </source>
</reference>
<dbReference type="InterPro" id="IPR003445">
    <property type="entry name" value="Cat_transpt"/>
</dbReference>
<keyword evidence="8 12" id="KW-0630">Potassium</keyword>
<feature type="transmembrane region" description="Helical" evidence="13">
    <location>
        <begin position="12"/>
        <end position="34"/>
    </location>
</feature>
<evidence type="ECO:0000256" key="9">
    <source>
        <dbReference type="ARBA" id="ARBA00022989"/>
    </source>
</evidence>
<evidence type="ECO:0000256" key="10">
    <source>
        <dbReference type="ARBA" id="ARBA00023065"/>
    </source>
</evidence>
<proteinExistence type="inferred from homology"/>
<evidence type="ECO:0000313" key="15">
    <source>
        <dbReference type="Proteomes" id="UP000005481"/>
    </source>
</evidence>
<dbReference type="GO" id="GO:0015379">
    <property type="term" value="F:potassium:chloride symporter activity"/>
    <property type="evidence" value="ECO:0007669"/>
    <property type="project" value="InterPro"/>
</dbReference>
<keyword evidence="7 13" id="KW-0812">Transmembrane</keyword>
<feature type="transmembrane region" description="Helical" evidence="13">
    <location>
        <begin position="73"/>
        <end position="94"/>
    </location>
</feature>
<dbReference type="STRING" id="861450.HMPREF0080_01227"/>
<accession>G9YHU3</accession>
<evidence type="ECO:0000256" key="4">
    <source>
        <dbReference type="ARBA" id="ARBA00022475"/>
    </source>
</evidence>
<organism evidence="14 15">
    <name type="scientific">Anaeroglobus geminatus F0357</name>
    <dbReference type="NCBI Taxonomy" id="861450"/>
    <lineage>
        <taxon>Bacteria</taxon>
        <taxon>Bacillati</taxon>
        <taxon>Bacillota</taxon>
        <taxon>Negativicutes</taxon>
        <taxon>Veillonellales</taxon>
        <taxon>Veillonellaceae</taxon>
        <taxon>Anaeroglobus</taxon>
    </lineage>
</organism>
<dbReference type="PIRSF" id="PIRSF006247">
    <property type="entry name" value="TrkH"/>
    <property type="match status" value="1"/>
</dbReference>
<comment type="caution">
    <text evidence="14">The sequence shown here is derived from an EMBL/GenBank/DDBJ whole genome shotgun (WGS) entry which is preliminary data.</text>
</comment>
<dbReference type="PANTHER" id="PTHR32024:SF2">
    <property type="entry name" value="TRK SYSTEM POTASSIUM UPTAKE PROTEIN TRKG-RELATED"/>
    <property type="match status" value="1"/>
</dbReference>
<evidence type="ECO:0000256" key="1">
    <source>
        <dbReference type="ARBA" id="ARBA00004429"/>
    </source>
</evidence>
<keyword evidence="6" id="KW-0633">Potassium transport</keyword>
<gene>
    <name evidence="14" type="ORF">HMPREF0080_01227</name>
</gene>
<dbReference type="eggNOG" id="COG0168">
    <property type="taxonomic scope" value="Bacteria"/>
</dbReference>
<dbReference type="PANTHER" id="PTHR32024">
    <property type="entry name" value="TRK SYSTEM POTASSIUM UPTAKE PROTEIN TRKG-RELATED"/>
    <property type="match status" value="1"/>
</dbReference>
<dbReference type="GO" id="GO:0005886">
    <property type="term" value="C:plasma membrane"/>
    <property type="evidence" value="ECO:0007669"/>
    <property type="project" value="UniProtKB-SubCell"/>
</dbReference>
<keyword evidence="3" id="KW-0813">Transport</keyword>
<keyword evidence="15" id="KW-1185">Reference proteome</keyword>
<evidence type="ECO:0000256" key="7">
    <source>
        <dbReference type="ARBA" id="ARBA00022692"/>
    </source>
</evidence>
<evidence type="ECO:0000256" key="6">
    <source>
        <dbReference type="ARBA" id="ARBA00022538"/>
    </source>
</evidence>
<feature type="binding site" evidence="12">
    <location>
        <position position="114"/>
    </location>
    <ligand>
        <name>K(+)</name>
        <dbReference type="ChEBI" id="CHEBI:29103"/>
    </ligand>
</feature>
<keyword evidence="5" id="KW-0997">Cell inner membrane</keyword>
<dbReference type="AlphaFoldDB" id="G9YHU3"/>
<feature type="transmembrane region" description="Helical" evidence="13">
    <location>
        <begin position="185"/>
        <end position="212"/>
    </location>
</feature>
<evidence type="ECO:0000256" key="5">
    <source>
        <dbReference type="ARBA" id="ARBA00022519"/>
    </source>
</evidence>
<feature type="binding site" evidence="12">
    <location>
        <position position="222"/>
    </location>
    <ligand>
        <name>K(+)</name>
        <dbReference type="ChEBI" id="CHEBI:29103"/>
    </ligand>
</feature>
<evidence type="ECO:0000256" key="2">
    <source>
        <dbReference type="ARBA" id="ARBA00009137"/>
    </source>
</evidence>
<feature type="binding site" evidence="12">
    <location>
        <position position="434"/>
    </location>
    <ligand>
        <name>K(+)</name>
        <dbReference type="ChEBI" id="CHEBI:29103"/>
    </ligand>
</feature>
<evidence type="ECO:0000256" key="8">
    <source>
        <dbReference type="ARBA" id="ARBA00022958"/>
    </source>
</evidence>
<name>G9YHU3_9FIRM</name>
<dbReference type="HOGENOM" id="CLU_030708_0_2_9"/>
<protein>
    <submittedName>
        <fullName evidence="14">Potassium uptake protein, TrkH family</fullName>
    </submittedName>
</protein>
<evidence type="ECO:0000313" key="14">
    <source>
        <dbReference type="EMBL" id="EHM40373.1"/>
    </source>
</evidence>
<dbReference type="Proteomes" id="UP000005481">
    <property type="component" value="Unassembled WGS sequence"/>
</dbReference>